<organism evidence="1 2">
    <name type="scientific">Entomophthora muscae</name>
    <dbReference type="NCBI Taxonomy" id="34485"/>
    <lineage>
        <taxon>Eukaryota</taxon>
        <taxon>Fungi</taxon>
        <taxon>Fungi incertae sedis</taxon>
        <taxon>Zoopagomycota</taxon>
        <taxon>Entomophthoromycotina</taxon>
        <taxon>Entomophthoromycetes</taxon>
        <taxon>Entomophthorales</taxon>
        <taxon>Entomophthoraceae</taxon>
        <taxon>Entomophthora</taxon>
    </lineage>
</organism>
<evidence type="ECO:0000313" key="2">
    <source>
        <dbReference type="Proteomes" id="UP001165960"/>
    </source>
</evidence>
<evidence type="ECO:0000313" key="1">
    <source>
        <dbReference type="EMBL" id="KAJ9066130.1"/>
    </source>
</evidence>
<name>A0ACC2SUT6_9FUNG</name>
<proteinExistence type="predicted"/>
<gene>
    <name evidence="1" type="ORF">DSO57_1012530</name>
</gene>
<dbReference type="Proteomes" id="UP001165960">
    <property type="component" value="Unassembled WGS sequence"/>
</dbReference>
<comment type="caution">
    <text evidence="1">The sequence shown here is derived from an EMBL/GenBank/DDBJ whole genome shotgun (WGS) entry which is preliminary data.</text>
</comment>
<dbReference type="EMBL" id="QTSX02004305">
    <property type="protein sequence ID" value="KAJ9066130.1"/>
    <property type="molecule type" value="Genomic_DNA"/>
</dbReference>
<protein>
    <submittedName>
        <fullName evidence="1">Uncharacterized protein</fullName>
    </submittedName>
</protein>
<reference evidence="1" key="1">
    <citation type="submission" date="2022-04" db="EMBL/GenBank/DDBJ databases">
        <title>Genome of the entomopathogenic fungus Entomophthora muscae.</title>
        <authorList>
            <person name="Elya C."/>
            <person name="Lovett B.R."/>
            <person name="Lee E."/>
            <person name="Macias A.M."/>
            <person name="Hajek A.E."/>
            <person name="De Bivort B.L."/>
            <person name="Kasson M.T."/>
            <person name="De Fine Licht H.H."/>
            <person name="Stajich J.E."/>
        </authorList>
    </citation>
    <scope>NUCLEOTIDE SEQUENCE</scope>
    <source>
        <strain evidence="1">Berkeley</strain>
    </source>
</reference>
<accession>A0ACC2SUT6</accession>
<keyword evidence="2" id="KW-1185">Reference proteome</keyword>
<sequence>MKIENVYMFFSMVLVMLTGKGATKSMKLLKRSQKSKKKSKRSLRLAKRTIQAIY</sequence>